<reference evidence="4" key="1">
    <citation type="journal article" date="2022" name="Int. J. Syst. Evol. Microbiol.">
        <title>Anaeromyxobacter oryzae sp. nov., Anaeromyxobacter diazotrophicus sp. nov. and Anaeromyxobacter paludicola sp. nov., isolated from paddy soils.</title>
        <authorList>
            <person name="Itoh H."/>
            <person name="Xu Z."/>
            <person name="Mise K."/>
            <person name="Masuda Y."/>
            <person name="Ushijima N."/>
            <person name="Hayakawa C."/>
            <person name="Shiratori Y."/>
            <person name="Senoo K."/>
        </authorList>
    </citation>
    <scope>NUCLEOTIDE SEQUENCE [LARGE SCALE GENOMIC DNA]</scope>
    <source>
        <strain evidence="4">Red232</strain>
    </source>
</reference>
<evidence type="ECO:0008006" key="5">
    <source>
        <dbReference type="Google" id="ProtNLM"/>
    </source>
</evidence>
<evidence type="ECO:0000256" key="1">
    <source>
        <dbReference type="SAM" id="MobiDB-lite"/>
    </source>
</evidence>
<dbReference type="SUPFAM" id="SSF56935">
    <property type="entry name" value="Porins"/>
    <property type="match status" value="1"/>
</dbReference>
<dbReference type="InterPro" id="IPR023614">
    <property type="entry name" value="Porin_dom_sf"/>
</dbReference>
<dbReference type="RefSeq" id="WP_248360017.1">
    <property type="nucleotide sequence ID" value="NZ_AP025591.1"/>
</dbReference>
<name>A0ABM7WSJ2_9BACT</name>
<keyword evidence="2" id="KW-0732">Signal</keyword>
<gene>
    <name evidence="3" type="ORF">AMOR_13890</name>
</gene>
<dbReference type="Gene3D" id="2.40.160.10">
    <property type="entry name" value="Porin"/>
    <property type="match status" value="1"/>
</dbReference>
<feature type="chain" id="PRO_5046607966" description="Phosphate-selective porin O and P" evidence="2">
    <location>
        <begin position="21"/>
        <end position="499"/>
    </location>
</feature>
<keyword evidence="4" id="KW-1185">Reference proteome</keyword>
<dbReference type="Proteomes" id="UP001162891">
    <property type="component" value="Chromosome"/>
</dbReference>
<organism evidence="3 4">
    <name type="scientific">Anaeromyxobacter oryzae</name>
    <dbReference type="NCBI Taxonomy" id="2918170"/>
    <lineage>
        <taxon>Bacteria</taxon>
        <taxon>Pseudomonadati</taxon>
        <taxon>Myxococcota</taxon>
        <taxon>Myxococcia</taxon>
        <taxon>Myxococcales</taxon>
        <taxon>Cystobacterineae</taxon>
        <taxon>Anaeromyxobacteraceae</taxon>
        <taxon>Anaeromyxobacter</taxon>
    </lineage>
</organism>
<dbReference type="EMBL" id="AP025591">
    <property type="protein sequence ID" value="BDG02393.1"/>
    <property type="molecule type" value="Genomic_DNA"/>
</dbReference>
<accession>A0ABM7WSJ2</accession>
<sequence>MIRRAALTLATFLLVGRASAEGPSAPASARPAVAQVSTTPAVLTPPEPRPADLRSELDALEKTVALLEARLDPGSGETPTRADVQGVQADLENFKYQVQRDRETKSALSNRNLTISGTVQARTSYYSRDITSPVPSSIANTSVNNPALLENRRTSFDVPAAIVAFNGLLYRDYEQARNLGFSVGVNAVPSAGANTNFLSLLDANVAYQALPTIENDGDRLSFTLGQQLLPFGLESNTTEELKPVINNALFVGQTGLGARQIGLIARAEFFSQYDFGYNYRQAALAVALGIVNGNGPNRGDENAFKDIVGRVAFTVPAEYNSWLRELRVGASAYIGRATLNDGYKTPAILGTGAKNRFGLDVYYSHFPFGLTYEYVRAREKVVTQARTDTSAAQVGTFDRAGHTVTAFYSFGEQFLRSIKTQGKFDDWWPKTFQPFVRYDRWEADDRTPGSANEVYTAGLNVFFAETTKAQLNVNRRIQHVVAAENDKSAEVLLQLQFGF</sequence>
<evidence type="ECO:0000256" key="2">
    <source>
        <dbReference type="SAM" id="SignalP"/>
    </source>
</evidence>
<evidence type="ECO:0000313" key="4">
    <source>
        <dbReference type="Proteomes" id="UP001162891"/>
    </source>
</evidence>
<feature type="region of interest" description="Disordered" evidence="1">
    <location>
        <begin position="21"/>
        <end position="50"/>
    </location>
</feature>
<evidence type="ECO:0000313" key="3">
    <source>
        <dbReference type="EMBL" id="BDG02393.1"/>
    </source>
</evidence>
<proteinExistence type="predicted"/>
<feature type="compositionally biased region" description="Low complexity" evidence="1">
    <location>
        <begin position="21"/>
        <end position="34"/>
    </location>
</feature>
<feature type="signal peptide" evidence="2">
    <location>
        <begin position="1"/>
        <end position="20"/>
    </location>
</feature>
<protein>
    <recommendedName>
        <fullName evidence="5">Phosphate-selective porin O and P</fullName>
    </recommendedName>
</protein>